<protein>
    <submittedName>
        <fullName evidence="4">SDR family oxidoreductase</fullName>
    </submittedName>
</protein>
<dbReference type="Gene3D" id="3.40.50.720">
    <property type="entry name" value="NAD(P)-binding Rossmann-like Domain"/>
    <property type="match status" value="1"/>
</dbReference>
<sequence length="237" mass="24164">MSARFAGRVALVAGAGDGICRAAAVAFAREGARVLVAGPDPEELAGTLKLIRDTGGEAHSVVADLTRGGSAAAARMVDAAVERFGALDIAFNNATVTGPNSNVADIAEDVWADTLAANLTGVFMAMKHELAHMESHGRGVIVNTACNMANSGRLVGMSAYAASKAALSALTRTAAHEYIGKGIRINAISPGPAHEAGADHADGATAEEVAETVVWLCSDEASFVVGHDMVLDKKTVV</sequence>
<proteinExistence type="inferred from homology"/>
<dbReference type="PANTHER" id="PTHR24321:SF8">
    <property type="entry name" value="ESTRADIOL 17-BETA-DEHYDROGENASE 8-RELATED"/>
    <property type="match status" value="1"/>
</dbReference>
<dbReference type="PROSITE" id="PS00061">
    <property type="entry name" value="ADH_SHORT"/>
    <property type="match status" value="1"/>
</dbReference>
<dbReference type="PRINTS" id="PR00080">
    <property type="entry name" value="SDRFAMILY"/>
</dbReference>
<dbReference type="InterPro" id="IPR036291">
    <property type="entry name" value="NAD(P)-bd_dom_sf"/>
</dbReference>
<name>A0ABZ1TC19_STRVG</name>
<dbReference type="SUPFAM" id="SSF51735">
    <property type="entry name" value="NAD(P)-binding Rossmann-fold domains"/>
    <property type="match status" value="1"/>
</dbReference>
<dbReference type="RefSeq" id="WP_328961574.1">
    <property type="nucleotide sequence ID" value="NZ_CP108090.1"/>
</dbReference>
<keyword evidence="5" id="KW-1185">Reference proteome</keyword>
<dbReference type="InterPro" id="IPR020904">
    <property type="entry name" value="Sc_DH/Rdtase_CS"/>
</dbReference>
<dbReference type="InterPro" id="IPR002347">
    <property type="entry name" value="SDR_fam"/>
</dbReference>
<gene>
    <name evidence="4" type="ORF">OG517_12905</name>
</gene>
<reference evidence="4" key="1">
    <citation type="submission" date="2022-10" db="EMBL/GenBank/DDBJ databases">
        <title>The complete genomes of actinobacterial strains from the NBC collection.</title>
        <authorList>
            <person name="Joergensen T.S."/>
            <person name="Alvarez Arevalo M."/>
            <person name="Sterndorff E.B."/>
            <person name="Faurdal D."/>
            <person name="Vuksanovic O."/>
            <person name="Mourched A.-S."/>
            <person name="Charusanti P."/>
            <person name="Shaw S."/>
            <person name="Blin K."/>
            <person name="Weber T."/>
        </authorList>
    </citation>
    <scope>NUCLEOTIDE SEQUENCE</scope>
    <source>
        <strain evidence="4">NBC_00248</strain>
    </source>
</reference>
<dbReference type="PRINTS" id="PR00081">
    <property type="entry name" value="GDHRDH"/>
</dbReference>
<comment type="similarity">
    <text evidence="1 3">Belongs to the short-chain dehydrogenases/reductases (SDR) family.</text>
</comment>
<dbReference type="Pfam" id="PF00106">
    <property type="entry name" value="adh_short"/>
    <property type="match status" value="1"/>
</dbReference>
<organism evidence="4 5">
    <name type="scientific">Streptomyces virginiae</name>
    <name type="common">Streptomyces cinnamonensis</name>
    <dbReference type="NCBI Taxonomy" id="1961"/>
    <lineage>
        <taxon>Bacteria</taxon>
        <taxon>Bacillati</taxon>
        <taxon>Actinomycetota</taxon>
        <taxon>Actinomycetes</taxon>
        <taxon>Kitasatosporales</taxon>
        <taxon>Streptomycetaceae</taxon>
        <taxon>Streptomyces</taxon>
    </lineage>
</organism>
<evidence type="ECO:0000256" key="1">
    <source>
        <dbReference type="ARBA" id="ARBA00006484"/>
    </source>
</evidence>
<evidence type="ECO:0000256" key="2">
    <source>
        <dbReference type="ARBA" id="ARBA00023002"/>
    </source>
</evidence>
<dbReference type="PANTHER" id="PTHR24321">
    <property type="entry name" value="DEHYDROGENASES, SHORT CHAIN"/>
    <property type="match status" value="1"/>
</dbReference>
<evidence type="ECO:0000256" key="3">
    <source>
        <dbReference type="RuleBase" id="RU000363"/>
    </source>
</evidence>
<dbReference type="EMBL" id="CP108090">
    <property type="protein sequence ID" value="WUQ12261.1"/>
    <property type="molecule type" value="Genomic_DNA"/>
</dbReference>
<evidence type="ECO:0000313" key="4">
    <source>
        <dbReference type="EMBL" id="WUQ12261.1"/>
    </source>
</evidence>
<evidence type="ECO:0000313" key="5">
    <source>
        <dbReference type="Proteomes" id="UP001432039"/>
    </source>
</evidence>
<accession>A0ABZ1TC19</accession>
<dbReference type="CDD" id="cd05233">
    <property type="entry name" value="SDR_c"/>
    <property type="match status" value="1"/>
</dbReference>
<dbReference type="Proteomes" id="UP001432039">
    <property type="component" value="Chromosome"/>
</dbReference>
<keyword evidence="2" id="KW-0560">Oxidoreductase</keyword>